<dbReference type="Proteomes" id="UP000076660">
    <property type="component" value="Unassembled WGS sequence"/>
</dbReference>
<accession>A0A1W2M2R7</accession>
<feature type="region of interest" description="Disordered" evidence="1">
    <location>
        <begin position="1"/>
        <end position="72"/>
    </location>
</feature>
<dbReference type="EMBL" id="LQMT02000005">
    <property type="protein sequence ID" value="ONF74337.1"/>
    <property type="molecule type" value="Genomic_DNA"/>
</dbReference>
<evidence type="ECO:0000256" key="1">
    <source>
        <dbReference type="SAM" id="MobiDB-lite"/>
    </source>
</evidence>
<name>A0A1W2M2R7_9PSEU</name>
<evidence type="ECO:0000313" key="3">
    <source>
        <dbReference type="Proteomes" id="UP000076660"/>
    </source>
</evidence>
<evidence type="ECO:0000313" key="2">
    <source>
        <dbReference type="EMBL" id="ONF74337.1"/>
    </source>
</evidence>
<proteinExistence type="predicted"/>
<reference evidence="2 3" key="1">
    <citation type="submission" date="2016-12" db="EMBL/GenBank/DDBJ databases">
        <title>Amycolatopsis keratiniphila subsp. keratiniphila genome sequencing and assembly.</title>
        <authorList>
            <person name="Mayilraj S."/>
            <person name="Kaur N."/>
        </authorList>
    </citation>
    <scope>NUCLEOTIDE SEQUENCE [LARGE SCALE GENOMIC DNA]</scope>
    <source>
        <strain evidence="2 3">DSM 44409</strain>
    </source>
</reference>
<dbReference type="RefSeq" id="WP_063276628.1">
    <property type="nucleotide sequence ID" value="NZ_LQMT02000005.1"/>
</dbReference>
<protein>
    <submittedName>
        <fullName evidence="2">Uncharacterized protein</fullName>
    </submittedName>
</protein>
<dbReference type="AlphaFoldDB" id="A0A1W2M2R7"/>
<comment type="caution">
    <text evidence="2">The sequence shown here is derived from an EMBL/GenBank/DDBJ whole genome shotgun (WGS) entry which is preliminary data.</text>
</comment>
<sequence length="72" mass="7937">MCPQGRRGAERDADGGVEDGPTVLATAISKNRHRRYDRDRKVGVEQTRVGTRHRGRDESAGDEAEPAAHPKE</sequence>
<gene>
    <name evidence="2" type="ORF">AVR91_0203285</name>
</gene>
<organism evidence="2 3">
    <name type="scientific">Amycolatopsis keratiniphila subsp. keratiniphila</name>
    <dbReference type="NCBI Taxonomy" id="227715"/>
    <lineage>
        <taxon>Bacteria</taxon>
        <taxon>Bacillati</taxon>
        <taxon>Actinomycetota</taxon>
        <taxon>Actinomycetes</taxon>
        <taxon>Pseudonocardiales</taxon>
        <taxon>Pseudonocardiaceae</taxon>
        <taxon>Amycolatopsis</taxon>
        <taxon>Amycolatopsis japonica group</taxon>
    </lineage>
</organism>